<proteinExistence type="predicted"/>
<evidence type="ECO:0000313" key="2">
    <source>
        <dbReference type="Proteomes" id="UP000051790"/>
    </source>
</evidence>
<organism evidence="1 2">
    <name type="scientific">Lacticaseibacillus manihotivorans DSM 13343 = JCM 12514</name>
    <dbReference type="NCBI Taxonomy" id="1423769"/>
    <lineage>
        <taxon>Bacteria</taxon>
        <taxon>Bacillati</taxon>
        <taxon>Bacillota</taxon>
        <taxon>Bacilli</taxon>
        <taxon>Lactobacillales</taxon>
        <taxon>Lactobacillaceae</taxon>
        <taxon>Lacticaseibacillus</taxon>
    </lineage>
</organism>
<dbReference type="RefSeq" id="WP_016363138.1">
    <property type="nucleotide sequence ID" value="NZ_AZEU01000133.1"/>
</dbReference>
<comment type="caution">
    <text evidence="1">The sequence shown here is derived from an EMBL/GenBank/DDBJ whole genome shotgun (WGS) entry which is preliminary data.</text>
</comment>
<accession>A0A0R1QLB9</accession>
<keyword evidence="2" id="KW-1185">Reference proteome</keyword>
<sequence length="112" mass="12596">MQDENLTTVDSAFEFDALAQAMIGSLSADKTRNFSDPYWLNAAHQAYTAVLATLQKNQEEVSLEDVNHDLIYLLRDDRRDTRQRMLAPLSDETAKQACILASGIVAWHLAKL</sequence>
<reference evidence="1 2" key="1">
    <citation type="journal article" date="2015" name="Genome Announc.">
        <title>Expanding the biotechnology potential of lactobacilli through comparative genomics of 213 strains and associated genera.</title>
        <authorList>
            <person name="Sun Z."/>
            <person name="Harris H.M."/>
            <person name="McCann A."/>
            <person name="Guo C."/>
            <person name="Argimon S."/>
            <person name="Zhang W."/>
            <person name="Yang X."/>
            <person name="Jeffery I.B."/>
            <person name="Cooney J.C."/>
            <person name="Kagawa T.F."/>
            <person name="Liu W."/>
            <person name="Song Y."/>
            <person name="Salvetti E."/>
            <person name="Wrobel A."/>
            <person name="Rasinkangas P."/>
            <person name="Parkhill J."/>
            <person name="Rea M.C."/>
            <person name="O'Sullivan O."/>
            <person name="Ritari J."/>
            <person name="Douillard F.P."/>
            <person name="Paul Ross R."/>
            <person name="Yang R."/>
            <person name="Briner A.E."/>
            <person name="Felis G.E."/>
            <person name="de Vos W.M."/>
            <person name="Barrangou R."/>
            <person name="Klaenhammer T.R."/>
            <person name="Caufield P.W."/>
            <person name="Cui Y."/>
            <person name="Zhang H."/>
            <person name="O'Toole P.W."/>
        </authorList>
    </citation>
    <scope>NUCLEOTIDE SEQUENCE [LARGE SCALE GENOMIC DNA]</scope>
    <source>
        <strain evidence="1 2">DSM 13343</strain>
    </source>
</reference>
<name>A0A0R1QLB9_9LACO</name>
<dbReference type="Proteomes" id="UP000051790">
    <property type="component" value="Unassembled WGS sequence"/>
</dbReference>
<gene>
    <name evidence="1" type="ORF">FD01_GL000824</name>
</gene>
<protein>
    <submittedName>
        <fullName evidence="1">Uncharacterized protein</fullName>
    </submittedName>
</protein>
<dbReference type="PATRIC" id="fig|1423769.4.peg.880"/>
<dbReference type="OrthoDB" id="9894551at2"/>
<dbReference type="EMBL" id="AZEU01000133">
    <property type="protein sequence ID" value="KRL45182.1"/>
    <property type="molecule type" value="Genomic_DNA"/>
</dbReference>
<dbReference type="AlphaFoldDB" id="A0A0R1QLB9"/>
<evidence type="ECO:0000313" key="1">
    <source>
        <dbReference type="EMBL" id="KRL45182.1"/>
    </source>
</evidence>